<accession>A0AAD7VVL1</accession>
<evidence type="ECO:0008006" key="4">
    <source>
        <dbReference type="Google" id="ProtNLM"/>
    </source>
</evidence>
<sequence length="146" mass="16074">MKLQAENSYLGAHRTCSLLLGQEFVGKGGSYLQARRQTFYTANPSCKPKAEPSVPRAEPSGSSTAASSSSAPKRFPNKRPAESSPQKYNQRARKNFVPRTNSGAACPRCRQQHTLAQCTEVRCAICGRLGHQADKCYSANWRPKQQ</sequence>
<dbReference type="RefSeq" id="XP_056047827.1">
    <property type="nucleotide sequence ID" value="XM_056186492.1"/>
</dbReference>
<protein>
    <recommendedName>
        <fullName evidence="4">CCHC-type domain-containing protein</fullName>
    </recommendedName>
</protein>
<name>A0AAD7VVL1_9ASCO</name>
<dbReference type="Proteomes" id="UP001217417">
    <property type="component" value="Unassembled WGS sequence"/>
</dbReference>
<dbReference type="AlphaFoldDB" id="A0AAD7VVL1"/>
<evidence type="ECO:0000256" key="1">
    <source>
        <dbReference type="SAM" id="MobiDB-lite"/>
    </source>
</evidence>
<comment type="caution">
    <text evidence="2">The sequence shown here is derived from an EMBL/GenBank/DDBJ whole genome shotgun (WGS) entry which is preliminary data.</text>
</comment>
<organism evidence="2 3">
    <name type="scientific">Lipomyces tetrasporus</name>
    <dbReference type="NCBI Taxonomy" id="54092"/>
    <lineage>
        <taxon>Eukaryota</taxon>
        <taxon>Fungi</taxon>
        <taxon>Dikarya</taxon>
        <taxon>Ascomycota</taxon>
        <taxon>Saccharomycotina</taxon>
        <taxon>Lipomycetes</taxon>
        <taxon>Lipomycetales</taxon>
        <taxon>Lipomycetaceae</taxon>
        <taxon>Lipomyces</taxon>
    </lineage>
</organism>
<feature type="compositionally biased region" description="Low complexity" evidence="1">
    <location>
        <begin position="60"/>
        <end position="71"/>
    </location>
</feature>
<evidence type="ECO:0000313" key="3">
    <source>
        <dbReference type="Proteomes" id="UP001217417"/>
    </source>
</evidence>
<proteinExistence type="predicted"/>
<gene>
    <name evidence="2" type="ORF">POJ06DRAFT_244356</name>
</gene>
<evidence type="ECO:0000313" key="2">
    <source>
        <dbReference type="EMBL" id="KAJ8104377.1"/>
    </source>
</evidence>
<dbReference type="GeneID" id="80881658"/>
<dbReference type="EMBL" id="JARPMG010000001">
    <property type="protein sequence ID" value="KAJ8104377.1"/>
    <property type="molecule type" value="Genomic_DNA"/>
</dbReference>
<keyword evidence="3" id="KW-1185">Reference proteome</keyword>
<feature type="region of interest" description="Disordered" evidence="1">
    <location>
        <begin position="42"/>
        <end position="106"/>
    </location>
</feature>
<reference evidence="2" key="1">
    <citation type="submission" date="2023-03" db="EMBL/GenBank/DDBJ databases">
        <title>Near-Complete genome sequence of Lipomyces tetrasporous NRRL Y-64009, an oleaginous yeast capable of growing on lignocellulosic hydrolysates.</title>
        <authorList>
            <consortium name="Lawrence Berkeley National Laboratory"/>
            <person name="Jagtap S.S."/>
            <person name="Liu J.-J."/>
            <person name="Walukiewicz H.E."/>
            <person name="Pangilinan J."/>
            <person name="Lipzen A."/>
            <person name="Ahrendt S."/>
            <person name="Koriabine M."/>
            <person name="Cobaugh K."/>
            <person name="Salamov A."/>
            <person name="Yoshinaga Y."/>
            <person name="Ng V."/>
            <person name="Daum C."/>
            <person name="Grigoriev I.V."/>
            <person name="Slininger P.J."/>
            <person name="Dien B.S."/>
            <person name="Jin Y.-S."/>
            <person name="Rao C.V."/>
        </authorList>
    </citation>
    <scope>NUCLEOTIDE SEQUENCE</scope>
    <source>
        <strain evidence="2">NRRL Y-64009</strain>
    </source>
</reference>